<dbReference type="InterPro" id="IPR048050">
    <property type="entry name" value="ANTH_N_plant"/>
</dbReference>
<dbReference type="SUPFAM" id="SSF89009">
    <property type="entry name" value="GAT-like domain"/>
    <property type="match status" value="1"/>
</dbReference>
<dbReference type="GO" id="GO:0005545">
    <property type="term" value="F:1-phosphatidylinositol binding"/>
    <property type="evidence" value="ECO:0007669"/>
    <property type="project" value="InterPro"/>
</dbReference>
<accession>F9WGW0</accession>
<name>F9WGW0_TRYCI</name>
<dbReference type="GO" id="GO:0048268">
    <property type="term" value="P:clathrin coat assembly"/>
    <property type="evidence" value="ECO:0007669"/>
    <property type="project" value="InterPro"/>
</dbReference>
<evidence type="ECO:0000256" key="4">
    <source>
        <dbReference type="ARBA" id="ARBA00023176"/>
    </source>
</evidence>
<dbReference type="PANTHER" id="PTHR22951">
    <property type="entry name" value="CLATHRIN ASSEMBLY PROTEIN"/>
    <property type="match status" value="1"/>
</dbReference>
<comment type="subcellular location">
    <subcellularLocation>
        <location evidence="1">Membrane</location>
        <location evidence="1">Clathrin-coated pit</location>
    </subcellularLocation>
</comment>
<evidence type="ECO:0000259" key="6">
    <source>
        <dbReference type="PROSITE" id="PS50942"/>
    </source>
</evidence>
<feature type="domain" description="ENTH" evidence="6">
    <location>
        <begin position="24"/>
        <end position="164"/>
    </location>
</feature>
<dbReference type="InterPro" id="IPR011417">
    <property type="entry name" value="ANTH_dom"/>
</dbReference>
<keyword evidence="3" id="KW-0472">Membrane</keyword>
<dbReference type="GO" id="GO:0005905">
    <property type="term" value="C:clathrin-coated pit"/>
    <property type="evidence" value="ECO:0007669"/>
    <property type="project" value="UniProtKB-SubCell"/>
</dbReference>
<dbReference type="AlphaFoldDB" id="F9WGW0"/>
<evidence type="ECO:0000256" key="3">
    <source>
        <dbReference type="ARBA" id="ARBA00023136"/>
    </source>
</evidence>
<evidence type="ECO:0000313" key="7">
    <source>
        <dbReference type="EMBL" id="CCD16548.1"/>
    </source>
</evidence>
<feature type="compositionally biased region" description="Polar residues" evidence="5">
    <location>
        <begin position="426"/>
        <end position="445"/>
    </location>
</feature>
<dbReference type="PROSITE" id="PS50942">
    <property type="entry name" value="ENTH"/>
    <property type="match status" value="1"/>
</dbReference>
<dbReference type="PANTHER" id="PTHR22951:SF5">
    <property type="entry name" value="PHOSPHATIDYLINOSITOL-BINDING CLATHRIN ASSEMBLY PROTEIN LAP"/>
    <property type="match status" value="1"/>
</dbReference>
<reference evidence="7 8" key="2">
    <citation type="journal article" date="2012" name="Proc. Natl. Acad. Sci. U.S.A.">
        <title>Antigenic diversity is generated by distinct evolutionary mechanisms in African trypanosome species.</title>
        <authorList>
            <person name="Jackson A.P."/>
            <person name="Berry A."/>
            <person name="Aslett M."/>
            <person name="Allison H.C."/>
            <person name="Burton P."/>
            <person name="Vavrova-Anderson J."/>
            <person name="Brown R."/>
            <person name="Browne H."/>
            <person name="Corton N."/>
            <person name="Hauser H."/>
            <person name="Gamble J."/>
            <person name="Gilderthorp R."/>
            <person name="Marcello L."/>
            <person name="McQuillan J."/>
            <person name="Otto T.D."/>
            <person name="Quail M.A."/>
            <person name="Sanders M.J."/>
            <person name="van Tonder A."/>
            <person name="Ginger M.L."/>
            <person name="Field M.C."/>
            <person name="Barry J.D."/>
            <person name="Hertz-Fowler C."/>
            <person name="Berriman M."/>
        </authorList>
    </citation>
    <scope>NUCLEOTIDE SEQUENCE [LARGE SCALE GENOMIC DNA]</scope>
    <source>
        <strain evidence="7 8">IL3000</strain>
    </source>
</reference>
<dbReference type="GO" id="GO:0030136">
    <property type="term" value="C:clathrin-coated vesicle"/>
    <property type="evidence" value="ECO:0007669"/>
    <property type="project" value="InterPro"/>
</dbReference>
<evidence type="ECO:0000256" key="1">
    <source>
        <dbReference type="ARBA" id="ARBA00004600"/>
    </source>
</evidence>
<dbReference type="SUPFAM" id="SSF48464">
    <property type="entry name" value="ENTH/VHS domain"/>
    <property type="match status" value="1"/>
</dbReference>
<evidence type="ECO:0000256" key="2">
    <source>
        <dbReference type="ARBA" id="ARBA00022583"/>
    </source>
</evidence>
<keyword evidence="2" id="KW-0254">Endocytosis</keyword>
<dbReference type="GO" id="GO:0072583">
    <property type="term" value="P:clathrin-dependent endocytosis"/>
    <property type="evidence" value="ECO:0007669"/>
    <property type="project" value="InterPro"/>
</dbReference>
<dbReference type="OMA" id="APKEKYM"/>
<dbReference type="InterPro" id="IPR045192">
    <property type="entry name" value="AP180-like"/>
</dbReference>
<dbReference type="Pfam" id="PF07651">
    <property type="entry name" value="ANTH"/>
    <property type="match status" value="1"/>
</dbReference>
<dbReference type="VEuPathDB" id="TriTrypDB:TcIL3000_0_14620"/>
<dbReference type="Proteomes" id="UP000000702">
    <property type="component" value="Unassembled WGS sequence"/>
</dbReference>
<dbReference type="EMBL" id="CAEQ01002336">
    <property type="protein sequence ID" value="CCD16548.1"/>
    <property type="molecule type" value="Genomic_DNA"/>
</dbReference>
<keyword evidence="4" id="KW-0168">Coated pit</keyword>
<feature type="region of interest" description="Disordered" evidence="5">
    <location>
        <begin position="424"/>
        <end position="445"/>
    </location>
</feature>
<dbReference type="Gene3D" id="1.25.40.90">
    <property type="match status" value="1"/>
</dbReference>
<dbReference type="SMART" id="SM00273">
    <property type="entry name" value="ENTH"/>
    <property type="match status" value="1"/>
</dbReference>
<dbReference type="CDD" id="cd03564">
    <property type="entry name" value="ANTH_N"/>
    <property type="match status" value="1"/>
</dbReference>
<dbReference type="GO" id="GO:0005546">
    <property type="term" value="F:phosphatidylinositol-4,5-bisphosphate binding"/>
    <property type="evidence" value="ECO:0007669"/>
    <property type="project" value="TreeGrafter"/>
</dbReference>
<dbReference type="Gene3D" id="1.20.58.150">
    <property type="entry name" value="ANTH domain"/>
    <property type="match status" value="1"/>
</dbReference>
<reference evidence="8" key="1">
    <citation type="submission" date="2011-07" db="EMBL/GenBank/DDBJ databases">
        <title>Divergent evolution of antigenic variation in African trypanosomes.</title>
        <authorList>
            <person name="Jackson A.P."/>
            <person name="Berry A."/>
            <person name="Allison H.C."/>
            <person name="Burton P."/>
            <person name="Anderson J."/>
            <person name="Aslett M."/>
            <person name="Brown R."/>
            <person name="Corton N."/>
            <person name="Harris D."/>
            <person name="Hauser H."/>
            <person name="Gamble J."/>
            <person name="Gilderthorp R."/>
            <person name="McQuillan J."/>
            <person name="Quail M.A."/>
            <person name="Sanders M."/>
            <person name="Van Tonder A."/>
            <person name="Ginger M.L."/>
            <person name="Donelson J.E."/>
            <person name="Field M.C."/>
            <person name="Barry J.D."/>
            <person name="Berriman M."/>
            <person name="Hertz-Fowler C."/>
        </authorList>
    </citation>
    <scope>NUCLEOTIDE SEQUENCE [LARGE SCALE GENOMIC DNA]</scope>
    <source>
        <strain evidence="8">IL3000</strain>
    </source>
</reference>
<feature type="region of interest" description="Disordered" evidence="5">
    <location>
        <begin position="307"/>
        <end position="357"/>
    </location>
</feature>
<proteinExistence type="predicted"/>
<comment type="caution">
    <text evidence="7">The sequence shown here is derived from an EMBL/GenBank/DDBJ whole genome shotgun (WGS) entry which is preliminary data.</text>
</comment>
<feature type="compositionally biased region" description="Polar residues" evidence="5">
    <location>
        <begin position="323"/>
        <end position="332"/>
    </location>
</feature>
<dbReference type="GO" id="GO:0006900">
    <property type="term" value="P:vesicle budding from membrane"/>
    <property type="evidence" value="ECO:0007669"/>
    <property type="project" value="TreeGrafter"/>
</dbReference>
<protein>
    <submittedName>
        <fullName evidence="7">WGS project CAEQ00000000 data, annotated contig 559</fullName>
    </submittedName>
</protein>
<dbReference type="InterPro" id="IPR014712">
    <property type="entry name" value="ANTH_dom_sf"/>
</dbReference>
<evidence type="ECO:0000313" key="8">
    <source>
        <dbReference type="Proteomes" id="UP000000702"/>
    </source>
</evidence>
<dbReference type="GO" id="GO:0000149">
    <property type="term" value="F:SNARE binding"/>
    <property type="evidence" value="ECO:0007669"/>
    <property type="project" value="TreeGrafter"/>
</dbReference>
<sequence>MNTKDANELKRGAGYLKEKAILGLSKVTGNELDRAIFKVTSHKLKAPKEKYMQRVLAATHGHCNNKSHKGRDVCPYIVAELEKRLHTHNWIVILKTMVTFHRLLRDGSAEVNNVIQENRNIFCTRNIKDISESTEGAIQGVFIRQYLYYLEERTSAQRKLGVSRRIESNDFSLFLRSLDADTLGAVFDILLEQLAALVEIGYTETIVDNFCSMEAFQMLVNDGKLLYQIISDRSIFILDRFTGFTLTQKKEWVEHFRRYITTGEKLRTLFSSIRNSKRIFHDPPPELKPIPMSLLDSLERDVRLSSLQPEHTTESLESLGITRDNSNPQEINASAPPDGSSLYSSVEQEYPWDKQSDKSKVAIDDLFGRPSGTDNNYQAFADSKPLQAPMGQEFSFAPASNASLPGFANEGALSNANFSGGWVPTPNASGMQQPPGTQFAPNNAM</sequence>
<dbReference type="GO" id="GO:0032050">
    <property type="term" value="F:clathrin heavy chain binding"/>
    <property type="evidence" value="ECO:0007669"/>
    <property type="project" value="TreeGrafter"/>
</dbReference>
<evidence type="ECO:0000256" key="5">
    <source>
        <dbReference type="SAM" id="MobiDB-lite"/>
    </source>
</evidence>
<keyword evidence="8" id="KW-1185">Reference proteome</keyword>
<gene>
    <name evidence="7" type="ORF">TCIL3000_0_14620</name>
</gene>
<dbReference type="InterPro" id="IPR013809">
    <property type="entry name" value="ENTH"/>
</dbReference>
<dbReference type="InterPro" id="IPR008942">
    <property type="entry name" value="ENTH_VHS"/>
</dbReference>
<organism evidence="7 8">
    <name type="scientific">Trypanosoma congolense (strain IL3000)</name>
    <dbReference type="NCBI Taxonomy" id="1068625"/>
    <lineage>
        <taxon>Eukaryota</taxon>
        <taxon>Discoba</taxon>
        <taxon>Euglenozoa</taxon>
        <taxon>Kinetoplastea</taxon>
        <taxon>Metakinetoplastina</taxon>
        <taxon>Trypanosomatida</taxon>
        <taxon>Trypanosomatidae</taxon>
        <taxon>Trypanosoma</taxon>
        <taxon>Nannomonas</taxon>
    </lineage>
</organism>